<evidence type="ECO:0000256" key="1">
    <source>
        <dbReference type="ARBA" id="ARBA00022737"/>
    </source>
</evidence>
<evidence type="ECO:0000313" key="5">
    <source>
        <dbReference type="EMBL" id="MDG4476314.1"/>
    </source>
</evidence>
<keyword evidence="4" id="KW-1133">Transmembrane helix</keyword>
<dbReference type="PROSITE" id="PS50088">
    <property type="entry name" value="ANK_REPEAT"/>
    <property type="match status" value="3"/>
</dbReference>
<evidence type="ECO:0000256" key="3">
    <source>
        <dbReference type="PROSITE-ProRule" id="PRU00023"/>
    </source>
</evidence>
<dbReference type="InterPro" id="IPR002110">
    <property type="entry name" value="Ankyrin_rpt"/>
</dbReference>
<name>A0A9X4MK51_9BACT</name>
<accession>A0A9X4MK51</accession>
<dbReference type="InterPro" id="IPR036770">
    <property type="entry name" value="Ankyrin_rpt-contain_sf"/>
</dbReference>
<proteinExistence type="predicted"/>
<feature type="repeat" description="ANK" evidence="3">
    <location>
        <begin position="161"/>
        <end position="193"/>
    </location>
</feature>
<feature type="repeat" description="ANK" evidence="3">
    <location>
        <begin position="127"/>
        <end position="159"/>
    </location>
</feature>
<dbReference type="PANTHER" id="PTHR24173">
    <property type="entry name" value="ANKYRIN REPEAT CONTAINING"/>
    <property type="match status" value="1"/>
</dbReference>
<evidence type="ECO:0000256" key="2">
    <source>
        <dbReference type="ARBA" id="ARBA00023043"/>
    </source>
</evidence>
<dbReference type="Pfam" id="PF12796">
    <property type="entry name" value="Ank_2"/>
    <property type="match status" value="1"/>
</dbReference>
<organism evidence="5 6">
    <name type="scientific">Thiovibrio frasassiensis</name>
    <dbReference type="NCBI Taxonomy" id="2984131"/>
    <lineage>
        <taxon>Bacteria</taxon>
        <taxon>Pseudomonadati</taxon>
        <taxon>Thermodesulfobacteriota</taxon>
        <taxon>Desulfobulbia</taxon>
        <taxon>Desulfobulbales</taxon>
        <taxon>Thiovibrionaceae</taxon>
        <taxon>Thiovibrio</taxon>
    </lineage>
</organism>
<sequence>MFDGYTAILALFSLVAIVSFFLLRVSRSMDLREKENDDCKMVFFWRFRRQDDFFVVDATGKTILMQAVAQGFAEGIDHVLVKASVEAVNSATDDGTTALHCAIAPGNPAIVARLLDFGAQPNAADHDGRTPLWLAAHKEDGRIAALLLDYKADPNCRVGKNRLTPLMVAAKNGRIEVANLLLDRGANPRLVSGDGRTAAHFAREYFKENMGGQGAHNQKLARMVLRLEAGLKKKG</sequence>
<dbReference type="AlphaFoldDB" id="A0A9X4MK51"/>
<keyword evidence="6" id="KW-1185">Reference proteome</keyword>
<evidence type="ECO:0000313" key="6">
    <source>
        <dbReference type="Proteomes" id="UP001154240"/>
    </source>
</evidence>
<keyword evidence="4" id="KW-0812">Transmembrane</keyword>
<dbReference type="EMBL" id="JAPHEH010000001">
    <property type="protein sequence ID" value="MDG4476314.1"/>
    <property type="molecule type" value="Genomic_DNA"/>
</dbReference>
<dbReference type="PANTHER" id="PTHR24173:SF74">
    <property type="entry name" value="ANKYRIN REPEAT DOMAIN-CONTAINING PROTEIN 16"/>
    <property type="match status" value="1"/>
</dbReference>
<dbReference type="Proteomes" id="UP001154240">
    <property type="component" value="Unassembled WGS sequence"/>
</dbReference>
<dbReference type="Gene3D" id="1.25.40.20">
    <property type="entry name" value="Ankyrin repeat-containing domain"/>
    <property type="match status" value="1"/>
</dbReference>
<keyword evidence="1" id="KW-0677">Repeat</keyword>
<reference evidence="5" key="2">
    <citation type="submission" date="2022-10" db="EMBL/GenBank/DDBJ databases">
        <authorList>
            <person name="Aronson H.S."/>
        </authorList>
    </citation>
    <scope>NUCLEOTIDE SEQUENCE</scope>
    <source>
        <strain evidence="5">RS19-109</strain>
    </source>
</reference>
<feature type="repeat" description="ANK" evidence="3">
    <location>
        <begin position="94"/>
        <end position="126"/>
    </location>
</feature>
<dbReference type="RefSeq" id="WP_307633282.1">
    <property type="nucleotide sequence ID" value="NZ_JAPHEH010000001.1"/>
</dbReference>
<dbReference type="PROSITE" id="PS50297">
    <property type="entry name" value="ANK_REP_REGION"/>
    <property type="match status" value="3"/>
</dbReference>
<keyword evidence="4" id="KW-0472">Membrane</keyword>
<reference evidence="5" key="1">
    <citation type="journal article" date="2022" name="bioRxiv">
        <title>Thiovibrio frasassiensisgen. nov., sp. nov., an autotrophic, elemental sulfur disproportionating bacterium isolated from sulfidic karst sediment, and proposal of Thiovibrionaceae fam. nov.</title>
        <authorList>
            <person name="Aronson H."/>
            <person name="Thomas C."/>
            <person name="Bhattacharyya M."/>
            <person name="Eckstein S."/>
            <person name="Jensen S."/>
            <person name="Barco R."/>
            <person name="Macalady J."/>
            <person name="Amend J."/>
        </authorList>
    </citation>
    <scope>NUCLEOTIDE SEQUENCE</scope>
    <source>
        <strain evidence="5">RS19-109</strain>
    </source>
</reference>
<comment type="caution">
    <text evidence="5">The sequence shown here is derived from an EMBL/GenBank/DDBJ whole genome shotgun (WGS) entry which is preliminary data.</text>
</comment>
<dbReference type="SUPFAM" id="SSF48403">
    <property type="entry name" value="Ankyrin repeat"/>
    <property type="match status" value="1"/>
</dbReference>
<gene>
    <name evidence="5" type="ORF">OLX77_09110</name>
</gene>
<keyword evidence="2 3" id="KW-0040">ANK repeat</keyword>
<protein>
    <submittedName>
        <fullName evidence="5">Ankyrin repeat domain-containing protein</fullName>
    </submittedName>
</protein>
<dbReference type="SMART" id="SM00248">
    <property type="entry name" value="ANK"/>
    <property type="match status" value="4"/>
</dbReference>
<evidence type="ECO:0000256" key="4">
    <source>
        <dbReference type="SAM" id="Phobius"/>
    </source>
</evidence>
<feature type="transmembrane region" description="Helical" evidence="4">
    <location>
        <begin position="6"/>
        <end position="25"/>
    </location>
</feature>